<keyword evidence="4 7" id="KW-0812">Transmembrane</keyword>
<dbReference type="Pfam" id="PF07690">
    <property type="entry name" value="MFS_1"/>
    <property type="match status" value="1"/>
</dbReference>
<evidence type="ECO:0000256" key="5">
    <source>
        <dbReference type="ARBA" id="ARBA00022989"/>
    </source>
</evidence>
<keyword evidence="5 7" id="KW-1133">Transmembrane helix</keyword>
<keyword evidence="3" id="KW-1003">Cell membrane</keyword>
<dbReference type="GO" id="GO:0022857">
    <property type="term" value="F:transmembrane transporter activity"/>
    <property type="evidence" value="ECO:0007669"/>
    <property type="project" value="InterPro"/>
</dbReference>
<feature type="domain" description="Major facilitator superfamily (MFS) profile" evidence="8">
    <location>
        <begin position="8"/>
        <end position="398"/>
    </location>
</feature>
<keyword evidence="2" id="KW-0813">Transport</keyword>
<evidence type="ECO:0000256" key="3">
    <source>
        <dbReference type="ARBA" id="ARBA00022475"/>
    </source>
</evidence>
<keyword evidence="10" id="KW-1185">Reference proteome</keyword>
<evidence type="ECO:0000313" key="10">
    <source>
        <dbReference type="Proteomes" id="UP000093740"/>
    </source>
</evidence>
<evidence type="ECO:0000256" key="7">
    <source>
        <dbReference type="SAM" id="Phobius"/>
    </source>
</evidence>
<dbReference type="RefSeq" id="WP_033191396.1">
    <property type="nucleotide sequence ID" value="NZ_CP014334.2"/>
</dbReference>
<feature type="transmembrane region" description="Helical" evidence="7">
    <location>
        <begin position="74"/>
        <end position="92"/>
    </location>
</feature>
<feature type="transmembrane region" description="Helical" evidence="7">
    <location>
        <begin position="283"/>
        <end position="301"/>
    </location>
</feature>
<evidence type="ECO:0000256" key="4">
    <source>
        <dbReference type="ARBA" id="ARBA00022692"/>
    </source>
</evidence>
<organism evidence="9 10">
    <name type="scientific">Fervidobacterium islandicum</name>
    <dbReference type="NCBI Taxonomy" id="2423"/>
    <lineage>
        <taxon>Bacteria</taxon>
        <taxon>Thermotogati</taxon>
        <taxon>Thermotogota</taxon>
        <taxon>Thermotogae</taxon>
        <taxon>Thermotogales</taxon>
        <taxon>Fervidobacteriaceae</taxon>
        <taxon>Fervidobacterium</taxon>
    </lineage>
</organism>
<name>A0AAI8CKH1_FERIS</name>
<protein>
    <submittedName>
        <fullName evidence="9">MFS transporter</fullName>
    </submittedName>
</protein>
<dbReference type="InterPro" id="IPR011701">
    <property type="entry name" value="MFS"/>
</dbReference>
<feature type="transmembrane region" description="Helical" evidence="7">
    <location>
        <begin position="343"/>
        <end position="363"/>
    </location>
</feature>
<dbReference type="EMBL" id="CP014334">
    <property type="protein sequence ID" value="AMW32080.1"/>
    <property type="molecule type" value="Genomic_DNA"/>
</dbReference>
<feature type="transmembrane region" description="Helical" evidence="7">
    <location>
        <begin position="369"/>
        <end position="390"/>
    </location>
</feature>
<dbReference type="InterPro" id="IPR020846">
    <property type="entry name" value="MFS_dom"/>
</dbReference>
<dbReference type="KEGG" id="fia:NA23_01225"/>
<feature type="transmembrane region" description="Helical" evidence="7">
    <location>
        <begin position="98"/>
        <end position="116"/>
    </location>
</feature>
<proteinExistence type="predicted"/>
<evidence type="ECO:0000256" key="1">
    <source>
        <dbReference type="ARBA" id="ARBA00004651"/>
    </source>
</evidence>
<sequence>MIRHKEQIFHKLHLLSFVISIQAYLYSTYINSAAAKLGLSFTGIGLINFFLSIAYAVASITLGHLGTKVGYKKMISILSAYLFFVSIIGFTADSPGRLVLFAILQGVFFGAFFPQVEGLIAKSERLLNIDPPSITGRFTLSWSTGNIIGVAFGPFLTVKAPLVIFTMGLIVSSLTSVLIYIDYKKQKDIIIFPPSKKLLEHSQNAAVVMNKQAMRRLRLEYRIILFLGGLIYTSVLASFPKLMMLERLRLENAGFLTVGANIGVLLTFVVLQSWKGWVGNELVCGLLLSVAPLTGLIAFFAKTPVMFFITALFAGLSYAVPYTFAIFYGLLSEEEDHGKQGALHEMVIGLLFGIGPLVGGLLFDKLGGNLGLLVYALSIGVVIYTVHYIFNSLNKKQS</sequence>
<feature type="transmembrane region" description="Helical" evidence="7">
    <location>
        <begin position="307"/>
        <end position="331"/>
    </location>
</feature>
<dbReference type="AlphaFoldDB" id="A0AAI8CKH1"/>
<dbReference type="PROSITE" id="PS50850">
    <property type="entry name" value="MFS"/>
    <property type="match status" value="1"/>
</dbReference>
<accession>A0AAI8CKH1</accession>
<feature type="transmembrane region" description="Helical" evidence="7">
    <location>
        <begin position="252"/>
        <end position="271"/>
    </location>
</feature>
<feature type="transmembrane region" description="Helical" evidence="7">
    <location>
        <begin position="12"/>
        <end position="29"/>
    </location>
</feature>
<feature type="transmembrane region" description="Helical" evidence="7">
    <location>
        <begin position="162"/>
        <end position="181"/>
    </location>
</feature>
<dbReference type="Proteomes" id="UP000093740">
    <property type="component" value="Chromosome"/>
</dbReference>
<dbReference type="InterPro" id="IPR050171">
    <property type="entry name" value="MFS_Transporters"/>
</dbReference>
<comment type="subcellular location">
    <subcellularLocation>
        <location evidence="1">Cell membrane</location>
        <topology evidence="1">Multi-pass membrane protein</topology>
    </subcellularLocation>
</comment>
<evidence type="ECO:0000256" key="2">
    <source>
        <dbReference type="ARBA" id="ARBA00022448"/>
    </source>
</evidence>
<evidence type="ECO:0000256" key="6">
    <source>
        <dbReference type="ARBA" id="ARBA00023136"/>
    </source>
</evidence>
<dbReference type="SUPFAM" id="SSF103473">
    <property type="entry name" value="MFS general substrate transporter"/>
    <property type="match status" value="1"/>
</dbReference>
<gene>
    <name evidence="9" type="ORF">NA23_01225</name>
</gene>
<feature type="transmembrane region" description="Helical" evidence="7">
    <location>
        <begin position="137"/>
        <end position="156"/>
    </location>
</feature>
<feature type="transmembrane region" description="Helical" evidence="7">
    <location>
        <begin position="41"/>
        <end position="62"/>
    </location>
</feature>
<reference evidence="9 10" key="1">
    <citation type="journal article" date="2015" name="Stand. Genomic Sci.">
        <title>Genome sequence of a native-feather degrading extremely thermophilic Eubacterium, Fervidobacterium islandicum AW-1.</title>
        <authorList>
            <person name="Lee Y.J."/>
            <person name="Jeong H."/>
            <person name="Park G.S."/>
            <person name="Kwak Y."/>
            <person name="Lee S.J."/>
            <person name="Lee S.J."/>
            <person name="Park M.K."/>
            <person name="Kim J.Y."/>
            <person name="Kang H.K."/>
            <person name="Shin J.H."/>
            <person name="Lee D.W."/>
        </authorList>
    </citation>
    <scope>NUCLEOTIDE SEQUENCE [LARGE SCALE GENOMIC DNA]</scope>
    <source>
        <strain evidence="9 10">AW-1</strain>
    </source>
</reference>
<dbReference type="GO" id="GO:0005886">
    <property type="term" value="C:plasma membrane"/>
    <property type="evidence" value="ECO:0007669"/>
    <property type="project" value="UniProtKB-SubCell"/>
</dbReference>
<feature type="transmembrane region" description="Helical" evidence="7">
    <location>
        <begin position="219"/>
        <end position="240"/>
    </location>
</feature>
<dbReference type="Gene3D" id="1.20.1250.20">
    <property type="entry name" value="MFS general substrate transporter like domains"/>
    <property type="match status" value="1"/>
</dbReference>
<dbReference type="InterPro" id="IPR036259">
    <property type="entry name" value="MFS_trans_sf"/>
</dbReference>
<evidence type="ECO:0000259" key="8">
    <source>
        <dbReference type="PROSITE" id="PS50850"/>
    </source>
</evidence>
<keyword evidence="6 7" id="KW-0472">Membrane</keyword>
<dbReference type="PANTHER" id="PTHR23517">
    <property type="entry name" value="RESISTANCE PROTEIN MDTM, PUTATIVE-RELATED-RELATED"/>
    <property type="match status" value="1"/>
</dbReference>
<evidence type="ECO:0000313" key="9">
    <source>
        <dbReference type="EMBL" id="AMW32080.1"/>
    </source>
</evidence>